<sequence length="216" mass="23364">MVVGTVNPKELYSAEHLLDSFGVFTFLAGGALAGTAARMPMGQVKKGLKVESGGQGSVERNVSVKPVSEQKFDVDEGDKSTKGIDNPKTRLPRTNGKWEGEPGNGKWYSDKPEVKKITNGEGVEFINGRPNFSPWSEGDIVFKKGKLTGTPDDFSLVYEQIQHQYNLPSKNAAKKLLKQAGVTPHHKSSTVIELIPTDLHGNIPNIGSASDLRGGY</sequence>
<proteinExistence type="predicted"/>
<keyword evidence="2" id="KW-0472">Membrane</keyword>
<reference evidence="3 4" key="1">
    <citation type="submission" date="2019-11" db="EMBL/GenBank/DDBJ databases">
        <title>Bacillus lacus genome.</title>
        <authorList>
            <person name="Allen C.J."/>
            <person name="Newman J.D."/>
        </authorList>
    </citation>
    <scope>NUCLEOTIDE SEQUENCE [LARGE SCALE GENOMIC DNA]</scope>
    <source>
        <strain evidence="3 4">KCTC 33946</strain>
    </source>
</reference>
<keyword evidence="2" id="KW-1133">Transmembrane helix</keyword>
<feature type="region of interest" description="Disordered" evidence="1">
    <location>
        <begin position="70"/>
        <end position="106"/>
    </location>
</feature>
<dbReference type="Proteomes" id="UP000448867">
    <property type="component" value="Unassembled WGS sequence"/>
</dbReference>
<dbReference type="AlphaFoldDB" id="A0A7X2J321"/>
<feature type="transmembrane region" description="Helical" evidence="2">
    <location>
        <begin position="20"/>
        <end position="39"/>
    </location>
</feature>
<protein>
    <submittedName>
        <fullName evidence="3">Uncharacterized protein</fullName>
    </submittedName>
</protein>
<feature type="compositionally biased region" description="Basic and acidic residues" evidence="1">
    <location>
        <begin position="70"/>
        <end position="88"/>
    </location>
</feature>
<dbReference type="EMBL" id="WKKI01000095">
    <property type="protein sequence ID" value="MRX74424.1"/>
    <property type="molecule type" value="Genomic_DNA"/>
</dbReference>
<name>A0A7X2J321_9BACI</name>
<keyword evidence="2" id="KW-0812">Transmembrane</keyword>
<keyword evidence="4" id="KW-1185">Reference proteome</keyword>
<gene>
    <name evidence="3" type="ORF">GJU40_20115</name>
</gene>
<accession>A0A7X2J321</accession>
<comment type="caution">
    <text evidence="3">The sequence shown here is derived from an EMBL/GenBank/DDBJ whole genome shotgun (WGS) entry which is preliminary data.</text>
</comment>
<evidence type="ECO:0000256" key="2">
    <source>
        <dbReference type="SAM" id="Phobius"/>
    </source>
</evidence>
<evidence type="ECO:0000313" key="4">
    <source>
        <dbReference type="Proteomes" id="UP000448867"/>
    </source>
</evidence>
<evidence type="ECO:0000313" key="3">
    <source>
        <dbReference type="EMBL" id="MRX74424.1"/>
    </source>
</evidence>
<evidence type="ECO:0000256" key="1">
    <source>
        <dbReference type="SAM" id="MobiDB-lite"/>
    </source>
</evidence>
<organism evidence="3 4">
    <name type="scientific">Metabacillus lacus</name>
    <dbReference type="NCBI Taxonomy" id="1983721"/>
    <lineage>
        <taxon>Bacteria</taxon>
        <taxon>Bacillati</taxon>
        <taxon>Bacillota</taxon>
        <taxon>Bacilli</taxon>
        <taxon>Bacillales</taxon>
        <taxon>Bacillaceae</taxon>
        <taxon>Metabacillus</taxon>
    </lineage>
</organism>